<evidence type="ECO:0000256" key="3">
    <source>
        <dbReference type="ARBA" id="ARBA00022490"/>
    </source>
</evidence>
<dbReference type="PANTHER" id="PTHR11579:SF0">
    <property type="entry name" value="PROTEIN-L-ISOASPARTATE(D-ASPARTATE) O-METHYLTRANSFERASE"/>
    <property type="match status" value="1"/>
</dbReference>
<evidence type="ECO:0000256" key="1">
    <source>
        <dbReference type="ARBA" id="ARBA00004496"/>
    </source>
</evidence>
<feature type="active site" evidence="7">
    <location>
        <position position="90"/>
    </location>
</feature>
<name>A0A1M6VRJ3_9BACT</name>
<dbReference type="InterPro" id="IPR029063">
    <property type="entry name" value="SAM-dependent_MTases_sf"/>
</dbReference>
<dbReference type="Proteomes" id="UP000183994">
    <property type="component" value="Unassembled WGS sequence"/>
</dbReference>
<dbReference type="PROSITE" id="PS01279">
    <property type="entry name" value="PCMT"/>
    <property type="match status" value="1"/>
</dbReference>
<evidence type="ECO:0000313" key="9">
    <source>
        <dbReference type="EMBL" id="SHK84079.1"/>
    </source>
</evidence>
<dbReference type="STRING" id="1121393.SAMN02745216_04177"/>
<dbReference type="FunFam" id="3.40.50.150:FF:000010">
    <property type="entry name" value="Protein-L-isoaspartate O-methyltransferase"/>
    <property type="match status" value="1"/>
</dbReference>
<comment type="catalytic activity">
    <reaction evidence="7">
        <text>[protein]-L-isoaspartate + S-adenosyl-L-methionine = [protein]-L-isoaspartate alpha-methyl ester + S-adenosyl-L-homocysteine</text>
        <dbReference type="Rhea" id="RHEA:12705"/>
        <dbReference type="Rhea" id="RHEA-COMP:12143"/>
        <dbReference type="Rhea" id="RHEA-COMP:12144"/>
        <dbReference type="ChEBI" id="CHEBI:57856"/>
        <dbReference type="ChEBI" id="CHEBI:59789"/>
        <dbReference type="ChEBI" id="CHEBI:90596"/>
        <dbReference type="ChEBI" id="CHEBI:90598"/>
        <dbReference type="EC" id="2.1.1.77"/>
    </reaction>
</comment>
<comment type="similarity">
    <text evidence="2 7">Belongs to the methyltransferase superfamily. L-isoaspartyl/D-aspartyl protein methyltransferase family.</text>
</comment>
<feature type="signal peptide" evidence="8">
    <location>
        <begin position="1"/>
        <end position="23"/>
    </location>
</feature>
<accession>A0A1M6VRJ3</accession>
<dbReference type="Gene3D" id="3.40.50.150">
    <property type="entry name" value="Vaccinia Virus protein VP39"/>
    <property type="match status" value="1"/>
</dbReference>
<keyword evidence="10" id="KW-1185">Reference proteome</keyword>
<keyword evidence="6 7" id="KW-0949">S-adenosyl-L-methionine</keyword>
<sequence>MGSKVLIALALAGGLFWASAVLAGGNAPGPDYQKLREQMVYSQIEKRGVKDAGTLAAMRKVERHLFIPESYRSQAYNDYPLPIGEGQTISQPYIVALMTQVLKLDGSEKVLEIGTGSGYQAAVLGELAREVYTMEIVAPLGERAAEILARLHYGNVQVKVGDGYKGWPEHAPFDAIIVTCAPTDIPAPLVEQLAEGGRMVIPVGERGDQNLILLTKTNGEVKQKKIIPVRFVPMTRENGGVY</sequence>
<keyword evidence="4 7" id="KW-0489">Methyltransferase</keyword>
<dbReference type="NCBIfam" id="TIGR00080">
    <property type="entry name" value="pimt"/>
    <property type="match status" value="1"/>
</dbReference>
<evidence type="ECO:0000256" key="4">
    <source>
        <dbReference type="ARBA" id="ARBA00022603"/>
    </source>
</evidence>
<dbReference type="SUPFAM" id="SSF53335">
    <property type="entry name" value="S-adenosyl-L-methionine-dependent methyltransferases"/>
    <property type="match status" value="1"/>
</dbReference>
<reference evidence="10" key="1">
    <citation type="submission" date="2016-11" db="EMBL/GenBank/DDBJ databases">
        <authorList>
            <person name="Varghese N."/>
            <person name="Submissions S."/>
        </authorList>
    </citation>
    <scope>NUCLEOTIDE SEQUENCE [LARGE SCALE GENOMIC DNA]</scope>
    <source>
        <strain evidence="10">DSM 16219</strain>
    </source>
</reference>
<dbReference type="GO" id="GO:0030091">
    <property type="term" value="P:protein repair"/>
    <property type="evidence" value="ECO:0007669"/>
    <property type="project" value="UniProtKB-UniRule"/>
</dbReference>
<dbReference type="AlphaFoldDB" id="A0A1M6VRJ3"/>
<feature type="chain" id="PRO_5012545375" description="Protein-L-isoaspartate O-methyltransferase" evidence="8">
    <location>
        <begin position="24"/>
        <end position="242"/>
    </location>
</feature>
<evidence type="ECO:0000256" key="5">
    <source>
        <dbReference type="ARBA" id="ARBA00022679"/>
    </source>
</evidence>
<protein>
    <recommendedName>
        <fullName evidence="7">Protein-L-isoaspartate O-methyltransferase</fullName>
        <ecNumber evidence="7">2.1.1.77</ecNumber>
    </recommendedName>
    <alternativeName>
        <fullName evidence="7">L-isoaspartyl protein carboxyl methyltransferase</fullName>
    </alternativeName>
    <alternativeName>
        <fullName evidence="7">Protein L-isoaspartyl methyltransferase</fullName>
    </alternativeName>
    <alternativeName>
        <fullName evidence="7">Protein-beta-aspartate methyltransferase</fullName>
        <shortName evidence="7">PIMT</shortName>
    </alternativeName>
</protein>
<evidence type="ECO:0000256" key="7">
    <source>
        <dbReference type="HAMAP-Rule" id="MF_00090"/>
    </source>
</evidence>
<dbReference type="Pfam" id="PF01135">
    <property type="entry name" value="PCMT"/>
    <property type="match status" value="1"/>
</dbReference>
<keyword evidence="8" id="KW-0732">Signal</keyword>
<dbReference type="GO" id="GO:0032259">
    <property type="term" value="P:methylation"/>
    <property type="evidence" value="ECO:0007669"/>
    <property type="project" value="UniProtKB-KW"/>
</dbReference>
<evidence type="ECO:0000256" key="2">
    <source>
        <dbReference type="ARBA" id="ARBA00005369"/>
    </source>
</evidence>
<comment type="function">
    <text evidence="7">Catalyzes the methyl esterification of L-isoaspartyl residues in peptides and proteins that result from spontaneous decomposition of normal L-aspartyl and L-asparaginyl residues. It plays a role in the repair and/or degradation of damaged proteins.</text>
</comment>
<evidence type="ECO:0000256" key="6">
    <source>
        <dbReference type="ARBA" id="ARBA00022691"/>
    </source>
</evidence>
<comment type="subcellular location">
    <subcellularLocation>
        <location evidence="1 7">Cytoplasm</location>
    </subcellularLocation>
</comment>
<dbReference type="CDD" id="cd02440">
    <property type="entry name" value="AdoMet_MTases"/>
    <property type="match status" value="1"/>
</dbReference>
<dbReference type="EC" id="2.1.1.77" evidence="7"/>
<dbReference type="NCBIfam" id="NF001453">
    <property type="entry name" value="PRK00312.1"/>
    <property type="match status" value="1"/>
</dbReference>
<keyword evidence="5 7" id="KW-0808">Transferase</keyword>
<gene>
    <name evidence="7" type="primary">pcm</name>
    <name evidence="9" type="ORF">SAMN02745216_04177</name>
</gene>
<dbReference type="InterPro" id="IPR000682">
    <property type="entry name" value="PCMT"/>
</dbReference>
<dbReference type="HAMAP" id="MF_00090">
    <property type="entry name" value="PIMT"/>
    <property type="match status" value="1"/>
</dbReference>
<dbReference type="PANTHER" id="PTHR11579">
    <property type="entry name" value="PROTEIN-L-ISOASPARTATE O-METHYLTRANSFERASE"/>
    <property type="match status" value="1"/>
</dbReference>
<proteinExistence type="inferred from homology"/>
<organism evidence="9 10">
    <name type="scientific">Desulfatibacillum alkenivorans DSM 16219</name>
    <dbReference type="NCBI Taxonomy" id="1121393"/>
    <lineage>
        <taxon>Bacteria</taxon>
        <taxon>Pseudomonadati</taxon>
        <taxon>Thermodesulfobacteriota</taxon>
        <taxon>Desulfobacteria</taxon>
        <taxon>Desulfobacterales</taxon>
        <taxon>Desulfatibacillaceae</taxon>
        <taxon>Desulfatibacillum</taxon>
    </lineage>
</organism>
<dbReference type="GO" id="GO:0005737">
    <property type="term" value="C:cytoplasm"/>
    <property type="evidence" value="ECO:0007669"/>
    <property type="project" value="UniProtKB-SubCell"/>
</dbReference>
<evidence type="ECO:0000313" key="10">
    <source>
        <dbReference type="Proteomes" id="UP000183994"/>
    </source>
</evidence>
<evidence type="ECO:0000256" key="8">
    <source>
        <dbReference type="SAM" id="SignalP"/>
    </source>
</evidence>
<keyword evidence="3 7" id="KW-0963">Cytoplasm</keyword>
<dbReference type="EMBL" id="FQZU01000035">
    <property type="protein sequence ID" value="SHK84079.1"/>
    <property type="molecule type" value="Genomic_DNA"/>
</dbReference>
<dbReference type="GO" id="GO:0004719">
    <property type="term" value="F:protein-L-isoaspartate (D-aspartate) O-methyltransferase activity"/>
    <property type="evidence" value="ECO:0007669"/>
    <property type="project" value="UniProtKB-UniRule"/>
</dbReference>
<dbReference type="OrthoDB" id="9810066at2"/>
<dbReference type="RefSeq" id="WP_083611206.1">
    <property type="nucleotide sequence ID" value="NZ_FQZU01000035.1"/>
</dbReference>